<feature type="signal peptide" evidence="1">
    <location>
        <begin position="1"/>
        <end position="25"/>
    </location>
</feature>
<comment type="caution">
    <text evidence="3">The sequence shown here is derived from an EMBL/GenBank/DDBJ whole genome shotgun (WGS) entry which is preliminary data.</text>
</comment>
<dbReference type="Pfam" id="PF18962">
    <property type="entry name" value="Por_Secre_tail"/>
    <property type="match status" value="1"/>
</dbReference>
<reference evidence="3 4" key="1">
    <citation type="submission" date="2018-03" db="EMBL/GenBank/DDBJ databases">
        <title>Genomic Encyclopedia of Archaeal and Bacterial Type Strains, Phase II (KMG-II): from individual species to whole genera.</title>
        <authorList>
            <person name="Goeker M."/>
        </authorList>
    </citation>
    <scope>NUCLEOTIDE SEQUENCE [LARGE SCALE GENOMIC DNA]</scope>
    <source>
        <strain evidence="3 4">DSM 24859</strain>
    </source>
</reference>
<evidence type="ECO:0000313" key="3">
    <source>
        <dbReference type="EMBL" id="PSL47533.1"/>
    </source>
</evidence>
<feature type="domain" description="Secretion system C-terminal sorting" evidence="2">
    <location>
        <begin position="46"/>
        <end position="115"/>
    </location>
</feature>
<evidence type="ECO:0000256" key="1">
    <source>
        <dbReference type="SAM" id="SignalP"/>
    </source>
</evidence>
<dbReference type="Proteomes" id="UP000240971">
    <property type="component" value="Unassembled WGS sequence"/>
</dbReference>
<feature type="chain" id="PRO_5015172380" evidence="1">
    <location>
        <begin position="26"/>
        <end position="117"/>
    </location>
</feature>
<name>A0A2P8HMT6_CHINA</name>
<keyword evidence="1" id="KW-0732">Signal</keyword>
<proteinExistence type="predicted"/>
<dbReference type="NCBIfam" id="TIGR04183">
    <property type="entry name" value="Por_Secre_tail"/>
    <property type="match status" value="1"/>
</dbReference>
<evidence type="ECO:0000259" key="2">
    <source>
        <dbReference type="Pfam" id="PF18962"/>
    </source>
</evidence>
<dbReference type="RefSeq" id="WP_106527978.1">
    <property type="nucleotide sequence ID" value="NZ_PYAW01000002.1"/>
</dbReference>
<dbReference type="OrthoDB" id="675680at2"/>
<dbReference type="InterPro" id="IPR026444">
    <property type="entry name" value="Secre_tail"/>
</dbReference>
<organism evidence="3 4">
    <name type="scientific">Chitinophaga niastensis</name>
    <dbReference type="NCBI Taxonomy" id="536980"/>
    <lineage>
        <taxon>Bacteria</taxon>
        <taxon>Pseudomonadati</taxon>
        <taxon>Bacteroidota</taxon>
        <taxon>Chitinophagia</taxon>
        <taxon>Chitinophagales</taxon>
        <taxon>Chitinophagaceae</taxon>
        <taxon>Chitinophaga</taxon>
    </lineage>
</organism>
<keyword evidence="4" id="KW-1185">Reference proteome</keyword>
<evidence type="ECO:0000313" key="4">
    <source>
        <dbReference type="Proteomes" id="UP000240971"/>
    </source>
</evidence>
<sequence length="117" mass="12986">MKKMKKKILLLIIGCALLHWPRANATTYVCRQGIDSLLNSARAVVVYPNPVVNALHVRSGKGIQELVLYAMDGRMVKKVTSTGKSNQLYLSDLQCGAYMLNAIFEDGTKTSKMIIKQ</sequence>
<gene>
    <name evidence="3" type="ORF">CLV51_102390</name>
</gene>
<protein>
    <submittedName>
        <fullName evidence="3">Putative secreted protein (Por secretion system target)</fullName>
    </submittedName>
</protein>
<dbReference type="AlphaFoldDB" id="A0A2P8HMT6"/>
<accession>A0A2P8HMT6</accession>
<dbReference type="EMBL" id="PYAW01000002">
    <property type="protein sequence ID" value="PSL47533.1"/>
    <property type="molecule type" value="Genomic_DNA"/>
</dbReference>